<keyword evidence="2" id="KW-1185">Reference proteome</keyword>
<protein>
    <recommendedName>
        <fullName evidence="3">Calcineurin-like phosphoesterase domain-containing protein</fullName>
    </recommendedName>
</protein>
<accession>A0AAE0JUJ9</accession>
<comment type="caution">
    <text evidence="1">The sequence shown here is derived from an EMBL/GenBank/DDBJ whole genome shotgun (WGS) entry which is preliminary data.</text>
</comment>
<sequence length="241" mass="27119">MVAIQILSDLHLEMSIKSYDTSNITPKAPYLALLGDIGLVKNKEQFTEFLTHQLALFKSSWADAKSFLKDVEDLAQKRRLKDEGLGQFVALDQTRYDIDDGWYDNMVTILGCTLFSNVPPAATYAVHNKAHAADLVWLNTQIKQLEGAGRKVIIFTHHSPATDTRANDPRHKNSPISSGFVTDLSSELCWKSKDVKLWAFGHTHYNCDFTDESTGKRVYTNQRGYDSEKAAGYDGDRVLEI</sequence>
<name>A0AAE0JUJ9_9PEZI</name>
<dbReference type="AlphaFoldDB" id="A0AAE0JUJ9"/>
<reference evidence="1" key="2">
    <citation type="submission" date="2023-06" db="EMBL/GenBank/DDBJ databases">
        <authorList>
            <consortium name="Lawrence Berkeley National Laboratory"/>
            <person name="Haridas S."/>
            <person name="Hensen N."/>
            <person name="Bonometti L."/>
            <person name="Westerberg I."/>
            <person name="Brannstrom I.O."/>
            <person name="Guillou S."/>
            <person name="Cros-Aarteil S."/>
            <person name="Calhoun S."/>
            <person name="Kuo A."/>
            <person name="Mondo S."/>
            <person name="Pangilinan J."/>
            <person name="Riley R."/>
            <person name="Labutti K."/>
            <person name="Andreopoulos B."/>
            <person name="Lipzen A."/>
            <person name="Chen C."/>
            <person name="Yanf M."/>
            <person name="Daum C."/>
            <person name="Ng V."/>
            <person name="Clum A."/>
            <person name="Steindorff A."/>
            <person name="Ohm R."/>
            <person name="Martin F."/>
            <person name="Silar P."/>
            <person name="Natvig D."/>
            <person name="Lalanne C."/>
            <person name="Gautier V."/>
            <person name="Ament-Velasquez S.L."/>
            <person name="Kruys A."/>
            <person name="Hutchinson M.I."/>
            <person name="Powell A.J."/>
            <person name="Barry K."/>
            <person name="Miller A.N."/>
            <person name="Grigoriev I.V."/>
            <person name="Debuchy R."/>
            <person name="Gladieux P."/>
            <person name="Thoren M.H."/>
            <person name="Johannesson H."/>
        </authorList>
    </citation>
    <scope>NUCLEOTIDE SEQUENCE</scope>
    <source>
        <strain evidence="1">CBS 958.72</strain>
    </source>
</reference>
<organism evidence="1 2">
    <name type="scientific">Lasiosphaeria ovina</name>
    <dbReference type="NCBI Taxonomy" id="92902"/>
    <lineage>
        <taxon>Eukaryota</taxon>
        <taxon>Fungi</taxon>
        <taxon>Dikarya</taxon>
        <taxon>Ascomycota</taxon>
        <taxon>Pezizomycotina</taxon>
        <taxon>Sordariomycetes</taxon>
        <taxon>Sordariomycetidae</taxon>
        <taxon>Sordariales</taxon>
        <taxon>Lasiosphaeriaceae</taxon>
        <taxon>Lasiosphaeria</taxon>
    </lineage>
</organism>
<evidence type="ECO:0008006" key="3">
    <source>
        <dbReference type="Google" id="ProtNLM"/>
    </source>
</evidence>
<evidence type="ECO:0000313" key="1">
    <source>
        <dbReference type="EMBL" id="KAK3361730.1"/>
    </source>
</evidence>
<dbReference type="PANTHER" id="PTHR37844">
    <property type="entry name" value="SER/THR PROTEIN PHOSPHATASE SUPERFAMILY (AFU_ORTHOLOGUE AFUA_1G14840)"/>
    <property type="match status" value="1"/>
</dbReference>
<dbReference type="EMBL" id="JAULSN010000011">
    <property type="protein sequence ID" value="KAK3361730.1"/>
    <property type="molecule type" value="Genomic_DNA"/>
</dbReference>
<dbReference type="InterPro" id="IPR029052">
    <property type="entry name" value="Metallo-depent_PP-like"/>
</dbReference>
<dbReference type="Proteomes" id="UP001287356">
    <property type="component" value="Unassembled WGS sequence"/>
</dbReference>
<reference evidence="1" key="1">
    <citation type="journal article" date="2023" name="Mol. Phylogenet. Evol.">
        <title>Genome-scale phylogeny and comparative genomics of the fungal order Sordariales.</title>
        <authorList>
            <person name="Hensen N."/>
            <person name="Bonometti L."/>
            <person name="Westerberg I."/>
            <person name="Brannstrom I.O."/>
            <person name="Guillou S."/>
            <person name="Cros-Aarteil S."/>
            <person name="Calhoun S."/>
            <person name="Haridas S."/>
            <person name="Kuo A."/>
            <person name="Mondo S."/>
            <person name="Pangilinan J."/>
            <person name="Riley R."/>
            <person name="LaButti K."/>
            <person name="Andreopoulos B."/>
            <person name="Lipzen A."/>
            <person name="Chen C."/>
            <person name="Yan M."/>
            <person name="Daum C."/>
            <person name="Ng V."/>
            <person name="Clum A."/>
            <person name="Steindorff A."/>
            <person name="Ohm R.A."/>
            <person name="Martin F."/>
            <person name="Silar P."/>
            <person name="Natvig D.O."/>
            <person name="Lalanne C."/>
            <person name="Gautier V."/>
            <person name="Ament-Velasquez S.L."/>
            <person name="Kruys A."/>
            <person name="Hutchinson M.I."/>
            <person name="Powell A.J."/>
            <person name="Barry K."/>
            <person name="Miller A.N."/>
            <person name="Grigoriev I.V."/>
            <person name="Debuchy R."/>
            <person name="Gladieux P."/>
            <person name="Hiltunen Thoren M."/>
            <person name="Johannesson H."/>
        </authorList>
    </citation>
    <scope>NUCLEOTIDE SEQUENCE</scope>
    <source>
        <strain evidence="1">CBS 958.72</strain>
    </source>
</reference>
<dbReference type="PANTHER" id="PTHR37844:SF2">
    <property type="entry name" value="SER_THR PROTEIN PHOSPHATASE SUPERFAMILY (AFU_ORTHOLOGUE AFUA_1G14840)"/>
    <property type="match status" value="1"/>
</dbReference>
<evidence type="ECO:0000313" key="2">
    <source>
        <dbReference type="Proteomes" id="UP001287356"/>
    </source>
</evidence>
<proteinExistence type="predicted"/>
<dbReference type="SUPFAM" id="SSF56300">
    <property type="entry name" value="Metallo-dependent phosphatases"/>
    <property type="match status" value="1"/>
</dbReference>
<gene>
    <name evidence="1" type="ORF">B0T24DRAFT_652859</name>
</gene>